<evidence type="ECO:0000313" key="3">
    <source>
        <dbReference type="EMBL" id="CCF82800.1"/>
    </source>
</evidence>
<dbReference type="InterPro" id="IPR050194">
    <property type="entry name" value="Glycosyltransferase_grp1"/>
</dbReference>
<dbReference type="GO" id="GO:0016757">
    <property type="term" value="F:glycosyltransferase activity"/>
    <property type="evidence" value="ECO:0007669"/>
    <property type="project" value="UniProtKB-KW"/>
</dbReference>
<reference evidence="3 4" key="1">
    <citation type="journal article" date="2012" name="ISME J.">
        <title>Nitrification expanded: discovery, physiology and genomics of a nitrite-oxidizing bacterium from the phylum Chloroflexi.</title>
        <authorList>
            <person name="Sorokin D.Y."/>
            <person name="Lucker S."/>
            <person name="Vejmelkova D."/>
            <person name="Kostrikina N.A."/>
            <person name="Kleerebezem R."/>
            <person name="Rijpstra W.I."/>
            <person name="Damste J.S."/>
            <person name="Le Paslier D."/>
            <person name="Muyzer G."/>
            <person name="Wagner M."/>
            <person name="van Loosdrecht M.C."/>
            <person name="Daims H."/>
        </authorList>
    </citation>
    <scope>NUCLEOTIDE SEQUENCE [LARGE SCALE GENOMIC DNA]</scope>
    <source>
        <strain evidence="4">none</strain>
    </source>
</reference>
<organism evidence="3 4">
    <name type="scientific">Nitrolancea hollandica Lb</name>
    <dbReference type="NCBI Taxonomy" id="1129897"/>
    <lineage>
        <taxon>Bacteria</taxon>
        <taxon>Pseudomonadati</taxon>
        <taxon>Thermomicrobiota</taxon>
        <taxon>Thermomicrobia</taxon>
        <taxon>Sphaerobacterales</taxon>
        <taxon>Sphaerobacterineae</taxon>
        <taxon>Sphaerobacteraceae</taxon>
        <taxon>Nitrolancea</taxon>
    </lineage>
</organism>
<accession>I4EDN8</accession>
<feature type="domain" description="Glycosyltransferase subfamily 4-like N-terminal" evidence="2">
    <location>
        <begin position="14"/>
        <end position="176"/>
    </location>
</feature>
<dbReference type="RefSeq" id="WP_008475231.1">
    <property type="nucleotide sequence ID" value="NZ_CAGS01000066.1"/>
</dbReference>
<dbReference type="Proteomes" id="UP000004221">
    <property type="component" value="Unassembled WGS sequence"/>
</dbReference>
<dbReference type="Gene3D" id="3.40.50.2000">
    <property type="entry name" value="Glycogen Phosphorylase B"/>
    <property type="match status" value="2"/>
</dbReference>
<evidence type="ECO:0000313" key="4">
    <source>
        <dbReference type="Proteomes" id="UP000004221"/>
    </source>
</evidence>
<dbReference type="InterPro" id="IPR028098">
    <property type="entry name" value="Glyco_trans_4-like_N"/>
</dbReference>
<dbReference type="PANTHER" id="PTHR45947">
    <property type="entry name" value="SULFOQUINOVOSYL TRANSFERASE SQD2"/>
    <property type="match status" value="1"/>
</dbReference>
<evidence type="ECO:0000259" key="2">
    <source>
        <dbReference type="Pfam" id="PF13439"/>
    </source>
</evidence>
<keyword evidence="3" id="KW-0328">Glycosyltransferase</keyword>
<evidence type="ECO:0000259" key="1">
    <source>
        <dbReference type="Pfam" id="PF00534"/>
    </source>
</evidence>
<dbReference type="EMBL" id="CAGS01000066">
    <property type="protein sequence ID" value="CCF82800.1"/>
    <property type="molecule type" value="Genomic_DNA"/>
</dbReference>
<keyword evidence="4" id="KW-1185">Reference proteome</keyword>
<dbReference type="Pfam" id="PF13439">
    <property type="entry name" value="Glyco_transf_4"/>
    <property type="match status" value="1"/>
</dbReference>
<name>I4EDN8_9BACT</name>
<proteinExistence type="predicted"/>
<dbReference type="OrthoDB" id="9795068at2"/>
<dbReference type="PANTHER" id="PTHR45947:SF3">
    <property type="entry name" value="SULFOQUINOVOSYL TRANSFERASE SQD2"/>
    <property type="match status" value="1"/>
</dbReference>
<dbReference type="AlphaFoldDB" id="I4EDN8"/>
<dbReference type="Pfam" id="PF00534">
    <property type="entry name" value="Glycos_transf_1"/>
    <property type="match status" value="1"/>
</dbReference>
<dbReference type="EC" id="2.4.1.57" evidence="3"/>
<sequence length="389" mass="42717">MRILLVSAFDFSYPGGVNAHVAELDRQFQDFGHYTRILAPRSDDEPENDDGHLFKLGMALPIPSNGSTARITLSPFFSNKVKTFLRRERFDIIHLHEPLAPTLPLMVLLHSHAINVGTFHAAGTTNLGYMTFKPILARFHAKLDVRITPSPAAMDGAAHYFPGPYEIIPNGINLERFGPHIPPLARYQDDRPTILFVGRFNESRKGLTYLLQALALVRPAFPTCRLLVVGPGNSKPFERLIAQYGLDNVVFTGPVTRAELPAYYASADVFCAPSTGQESFGIVLLEAMASGKPVVATNIQGYNGVMRNGVEGLLIEPKDPAALAMALTQCLADADLRRRLGQAGQERAEEFAWPVVASRILATYEQALAGREWADRAGPTVQTTPTNRN</sequence>
<gene>
    <name evidence="3" type="primary">pimA</name>
    <name evidence="3" type="ORF">NITHO_1580009</name>
</gene>
<comment type="caution">
    <text evidence="3">The sequence shown here is derived from an EMBL/GenBank/DDBJ whole genome shotgun (WGS) entry which is preliminary data.</text>
</comment>
<dbReference type="CDD" id="cd03801">
    <property type="entry name" value="GT4_PimA-like"/>
    <property type="match status" value="1"/>
</dbReference>
<protein>
    <submittedName>
        <fullName evidence="3">GDP-mannose-dependent alpha-(1-2)-phosphatidylinositol mannosyltransferase</fullName>
        <ecNumber evidence="3">2.4.1.57</ecNumber>
    </submittedName>
</protein>
<dbReference type="SUPFAM" id="SSF53756">
    <property type="entry name" value="UDP-Glycosyltransferase/glycogen phosphorylase"/>
    <property type="match status" value="1"/>
</dbReference>
<keyword evidence="3" id="KW-0808">Transferase</keyword>
<dbReference type="InterPro" id="IPR001296">
    <property type="entry name" value="Glyco_trans_1"/>
</dbReference>
<feature type="domain" description="Glycosyl transferase family 1" evidence="1">
    <location>
        <begin position="189"/>
        <end position="347"/>
    </location>
</feature>